<dbReference type="KEGG" id="ahel:Q31a_39390"/>
<gene>
    <name evidence="1" type="ORF">Q31a_39390</name>
</gene>
<dbReference type="AlphaFoldDB" id="A0A518GAM5"/>
<accession>A0A518GAM5</accession>
<evidence type="ECO:0000313" key="1">
    <source>
        <dbReference type="EMBL" id="QDV25613.1"/>
    </source>
</evidence>
<dbReference type="Pfam" id="PF13665">
    <property type="entry name" value="Tox-PAAR-like"/>
    <property type="match status" value="1"/>
</dbReference>
<dbReference type="EMBL" id="CP036298">
    <property type="protein sequence ID" value="QDV25613.1"/>
    <property type="molecule type" value="Genomic_DNA"/>
</dbReference>
<dbReference type="CDD" id="cd14740">
    <property type="entry name" value="PAAR_4"/>
    <property type="match status" value="1"/>
</dbReference>
<sequence>MFPVSTKGGGQCIAFPDVCKTPTPGGPIPIPYPNIAMLPQGKGGTFSSKVKIDNQKVATVKSEIMMSTGDEPGTVGGVISNRFKGPAKFKMGSSKVKVEGAKVVHLTSMIGQNGVSSANHPAGIQVAPSQVKVIVMP</sequence>
<evidence type="ECO:0000313" key="2">
    <source>
        <dbReference type="Proteomes" id="UP000318017"/>
    </source>
</evidence>
<protein>
    <submittedName>
        <fullName evidence="1">Uncharacterized protein</fullName>
    </submittedName>
</protein>
<dbReference type="RefSeq" id="WP_145080927.1">
    <property type="nucleotide sequence ID" value="NZ_CP036298.1"/>
</dbReference>
<reference evidence="1 2" key="1">
    <citation type="submission" date="2019-02" db="EMBL/GenBank/DDBJ databases">
        <title>Deep-cultivation of Planctomycetes and their phenomic and genomic characterization uncovers novel biology.</title>
        <authorList>
            <person name="Wiegand S."/>
            <person name="Jogler M."/>
            <person name="Boedeker C."/>
            <person name="Pinto D."/>
            <person name="Vollmers J."/>
            <person name="Rivas-Marin E."/>
            <person name="Kohn T."/>
            <person name="Peeters S.H."/>
            <person name="Heuer A."/>
            <person name="Rast P."/>
            <person name="Oberbeckmann S."/>
            <person name="Bunk B."/>
            <person name="Jeske O."/>
            <person name="Meyerdierks A."/>
            <person name="Storesund J.E."/>
            <person name="Kallscheuer N."/>
            <person name="Luecker S."/>
            <person name="Lage O.M."/>
            <person name="Pohl T."/>
            <person name="Merkel B.J."/>
            <person name="Hornburger P."/>
            <person name="Mueller R.-W."/>
            <person name="Bruemmer F."/>
            <person name="Labrenz M."/>
            <person name="Spormann A.M."/>
            <person name="Op den Camp H."/>
            <person name="Overmann J."/>
            <person name="Amann R."/>
            <person name="Jetten M.S.M."/>
            <person name="Mascher T."/>
            <person name="Medema M.H."/>
            <person name="Devos D.P."/>
            <person name="Kaster A.-K."/>
            <person name="Ovreas L."/>
            <person name="Rohde M."/>
            <person name="Galperin M.Y."/>
            <person name="Jogler C."/>
        </authorList>
    </citation>
    <scope>NUCLEOTIDE SEQUENCE [LARGE SCALE GENOMIC DNA]</scope>
    <source>
        <strain evidence="1 2">Q31a</strain>
    </source>
</reference>
<dbReference type="OrthoDB" id="272411at2"/>
<dbReference type="Proteomes" id="UP000318017">
    <property type="component" value="Chromosome"/>
</dbReference>
<keyword evidence="2" id="KW-1185">Reference proteome</keyword>
<name>A0A518GAM5_9BACT</name>
<proteinExistence type="predicted"/>
<organism evidence="1 2">
    <name type="scientific">Aureliella helgolandensis</name>
    <dbReference type="NCBI Taxonomy" id="2527968"/>
    <lineage>
        <taxon>Bacteria</taxon>
        <taxon>Pseudomonadati</taxon>
        <taxon>Planctomycetota</taxon>
        <taxon>Planctomycetia</taxon>
        <taxon>Pirellulales</taxon>
        <taxon>Pirellulaceae</taxon>
        <taxon>Aureliella</taxon>
    </lineage>
</organism>